<sequence length="116" mass="12528">MSWWVNLNGPDGEPLVLTDRFRDGGTYVLGGTTDASLNVTYNYGGLFRAELHQDGIRWLDGKVASDVIGALEAAVAALGTERAQNYWEPTPGNAGRALARLLDWARANPHGIFGVN</sequence>
<proteinExistence type="predicted"/>
<evidence type="ECO:0000313" key="1">
    <source>
        <dbReference type="EMBL" id="QJA97653.1"/>
    </source>
</evidence>
<name>A0A6M3LS76_9ZZZZ</name>
<reference evidence="1" key="1">
    <citation type="submission" date="2020-03" db="EMBL/GenBank/DDBJ databases">
        <title>The deep terrestrial virosphere.</title>
        <authorList>
            <person name="Holmfeldt K."/>
            <person name="Nilsson E."/>
            <person name="Simone D."/>
            <person name="Lopez-Fernandez M."/>
            <person name="Wu X."/>
            <person name="de Brujin I."/>
            <person name="Lundin D."/>
            <person name="Andersson A."/>
            <person name="Bertilsson S."/>
            <person name="Dopson M."/>
        </authorList>
    </citation>
    <scope>NUCLEOTIDE SEQUENCE</scope>
    <source>
        <strain evidence="1">MM415B06028</strain>
    </source>
</reference>
<gene>
    <name evidence="1" type="ORF">MM415B06028_0002</name>
</gene>
<dbReference type="EMBL" id="MT143513">
    <property type="protein sequence ID" value="QJA97653.1"/>
    <property type="molecule type" value="Genomic_DNA"/>
</dbReference>
<organism evidence="1">
    <name type="scientific">viral metagenome</name>
    <dbReference type="NCBI Taxonomy" id="1070528"/>
    <lineage>
        <taxon>unclassified sequences</taxon>
        <taxon>metagenomes</taxon>
        <taxon>organismal metagenomes</taxon>
    </lineage>
</organism>
<protein>
    <submittedName>
        <fullName evidence="1">Uncharacterized protein</fullName>
    </submittedName>
</protein>
<dbReference type="AlphaFoldDB" id="A0A6M3LS76"/>
<accession>A0A6M3LS76</accession>